<organism evidence="1 2">
    <name type="scientific">Gossypium tomentosum</name>
    <name type="common">Hawaiian cotton</name>
    <name type="synonym">Gossypium sandvicense</name>
    <dbReference type="NCBI Taxonomy" id="34277"/>
    <lineage>
        <taxon>Eukaryota</taxon>
        <taxon>Viridiplantae</taxon>
        <taxon>Streptophyta</taxon>
        <taxon>Embryophyta</taxon>
        <taxon>Tracheophyta</taxon>
        <taxon>Spermatophyta</taxon>
        <taxon>Magnoliopsida</taxon>
        <taxon>eudicotyledons</taxon>
        <taxon>Gunneridae</taxon>
        <taxon>Pentapetalae</taxon>
        <taxon>rosids</taxon>
        <taxon>malvids</taxon>
        <taxon>Malvales</taxon>
        <taxon>Malvaceae</taxon>
        <taxon>Malvoideae</taxon>
        <taxon>Gossypium</taxon>
    </lineage>
</organism>
<proteinExistence type="predicted"/>
<protein>
    <submittedName>
        <fullName evidence="1">Uncharacterized protein</fullName>
    </submittedName>
</protein>
<dbReference type="EMBL" id="CM017624">
    <property type="protein sequence ID" value="TYH84739.1"/>
    <property type="molecule type" value="Genomic_DNA"/>
</dbReference>
<evidence type="ECO:0000313" key="1">
    <source>
        <dbReference type="EMBL" id="TYH84739.1"/>
    </source>
</evidence>
<gene>
    <name evidence="1" type="ORF">ES332_D02G217200v1</name>
</gene>
<dbReference type="AlphaFoldDB" id="A0A5D2M0E0"/>
<keyword evidence="2" id="KW-1185">Reference proteome</keyword>
<reference evidence="1 2" key="1">
    <citation type="submission" date="2019-07" db="EMBL/GenBank/DDBJ databases">
        <title>WGS assembly of Gossypium tomentosum.</title>
        <authorList>
            <person name="Chen Z.J."/>
            <person name="Sreedasyam A."/>
            <person name="Ando A."/>
            <person name="Song Q."/>
            <person name="De L."/>
            <person name="Hulse-Kemp A."/>
            <person name="Ding M."/>
            <person name="Ye W."/>
            <person name="Kirkbride R."/>
            <person name="Jenkins J."/>
            <person name="Plott C."/>
            <person name="Lovell J."/>
            <person name="Lin Y.-M."/>
            <person name="Vaughn R."/>
            <person name="Liu B."/>
            <person name="Li W."/>
            <person name="Simpson S."/>
            <person name="Scheffler B."/>
            <person name="Saski C."/>
            <person name="Grover C."/>
            <person name="Hu G."/>
            <person name="Conover J."/>
            <person name="Carlson J."/>
            <person name="Shu S."/>
            <person name="Boston L."/>
            <person name="Williams M."/>
            <person name="Peterson D."/>
            <person name="Mcgee K."/>
            <person name="Jones D."/>
            <person name="Wendel J."/>
            <person name="Stelly D."/>
            <person name="Grimwood J."/>
            <person name="Schmutz J."/>
        </authorList>
    </citation>
    <scope>NUCLEOTIDE SEQUENCE [LARGE SCALE GENOMIC DNA]</scope>
    <source>
        <strain evidence="1">7179.01</strain>
    </source>
</reference>
<name>A0A5D2M0E0_GOSTO</name>
<sequence>MKGMGGVGKNCALKKHKPAHTPHTYYSQHHSLPFPLPPFLFSLNPKYLLDERHKGQREAAEMFGMGGAGKINFIAYIITNTIDGKEEGSVLPTHPSPKTSIIRLYPSLSRRIGEQGLWH</sequence>
<dbReference type="Proteomes" id="UP000322667">
    <property type="component" value="Chromosome D02"/>
</dbReference>
<accession>A0A5D2M0E0</accession>
<evidence type="ECO:0000313" key="2">
    <source>
        <dbReference type="Proteomes" id="UP000322667"/>
    </source>
</evidence>